<protein>
    <submittedName>
        <fullName evidence="3">Ubiquitin-conjugating enzyme E2 (RUB1 homologue), putative</fullName>
    </submittedName>
</protein>
<name>A0A3B0MRK4_THEAN</name>
<dbReference type="InterPro" id="IPR000608">
    <property type="entry name" value="UBC"/>
</dbReference>
<dbReference type="EMBL" id="UIVT01000001">
    <property type="protein sequence ID" value="SVP88978.1"/>
    <property type="molecule type" value="Genomic_DNA"/>
</dbReference>
<dbReference type="InterPro" id="IPR050113">
    <property type="entry name" value="Ub_conjugating_enzyme"/>
</dbReference>
<evidence type="ECO:0000259" key="1">
    <source>
        <dbReference type="PROSITE" id="PS50127"/>
    </source>
</evidence>
<dbReference type="VEuPathDB" id="PiroplasmaDB:TA05945"/>
<dbReference type="PANTHER" id="PTHR24067">
    <property type="entry name" value="UBIQUITIN-CONJUGATING ENZYME E2"/>
    <property type="match status" value="1"/>
</dbReference>
<evidence type="ECO:0000313" key="3">
    <source>
        <dbReference type="EMBL" id="SVP90120.1"/>
    </source>
</evidence>
<dbReference type="PROSITE" id="PS50127">
    <property type="entry name" value="UBC_2"/>
    <property type="match status" value="1"/>
</dbReference>
<accession>A0A3B0MRK4</accession>
<proteinExistence type="predicted"/>
<sequence length="395" mass="45617">MLDHLNNSLTPNLHGEITLDKVAHVKDETVRFLEKRSFDLVSFTYSYEPERAPEINKMLEDDLDNLLLNSHRQLAYHRLYGDNKTNVAQYNSNLRRLEILAKEVESCYDRFQAVKKNNPDPTKVAIIHIFGVDDLEKRLLNLRNQGQVIFYKQVQVASLIDEFAMYKGVYLKDHVADKAHKTCLSQTASELSVDSWALRIKYCKDTLENIKAEAQKSHVSGINGRSGRVLSEEQEKNFHDAISNNSKLIHQLTRELSELRMYEGVEIRFPDINNIMNMEILIKPREGIYKDMKITFSFHIPNQYPNDRPKIYCTSKIIHPNILGTNADKCKGAVCLNILREDWLPIYTIDTAIIGLVNLLIEPQFENPLDKFAANLLQKDPMHLRSINLSLNYTT</sequence>
<dbReference type="VEuPathDB" id="PiroplasmaDB:TA05940"/>
<dbReference type="CDD" id="cd23794">
    <property type="entry name" value="UBCc_UBE2F_UBE2M"/>
    <property type="match status" value="1"/>
</dbReference>
<organism evidence="3">
    <name type="scientific">Theileria annulata</name>
    <dbReference type="NCBI Taxonomy" id="5874"/>
    <lineage>
        <taxon>Eukaryota</taxon>
        <taxon>Sar</taxon>
        <taxon>Alveolata</taxon>
        <taxon>Apicomplexa</taxon>
        <taxon>Aconoidasida</taxon>
        <taxon>Piroplasmida</taxon>
        <taxon>Theileriidae</taxon>
        <taxon>Theileria</taxon>
    </lineage>
</organism>
<dbReference type="EMBL" id="UIVS01000001">
    <property type="protein sequence ID" value="SVP90120.1"/>
    <property type="molecule type" value="Genomic_DNA"/>
</dbReference>
<dbReference type="InterPro" id="IPR016135">
    <property type="entry name" value="UBQ-conjugating_enzyme/RWD"/>
</dbReference>
<gene>
    <name evidence="2" type="ORF">TAT_000083000</name>
    <name evidence="3" type="ORF">TAV_000082400</name>
</gene>
<dbReference type="Pfam" id="PF00179">
    <property type="entry name" value="UQ_con"/>
    <property type="match status" value="1"/>
</dbReference>
<dbReference type="AlphaFoldDB" id="A0A3B0MRK4"/>
<reference evidence="3" key="1">
    <citation type="submission" date="2018-07" db="EMBL/GenBank/DDBJ databases">
        <authorList>
            <person name="Quirk P.G."/>
            <person name="Krulwich T.A."/>
        </authorList>
    </citation>
    <scope>NUCLEOTIDE SEQUENCE</scope>
    <source>
        <strain evidence="3">Anand</strain>
    </source>
</reference>
<feature type="domain" description="UBC core" evidence="1">
    <location>
        <begin position="244"/>
        <end position="395"/>
    </location>
</feature>
<dbReference type="SUPFAM" id="SSF54495">
    <property type="entry name" value="UBC-like"/>
    <property type="match status" value="1"/>
</dbReference>
<evidence type="ECO:0000313" key="2">
    <source>
        <dbReference type="EMBL" id="SVP88978.1"/>
    </source>
</evidence>
<dbReference type="Gene3D" id="3.10.110.10">
    <property type="entry name" value="Ubiquitin Conjugating Enzyme"/>
    <property type="match status" value="1"/>
</dbReference>
<dbReference type="SMART" id="SM00212">
    <property type="entry name" value="UBCc"/>
    <property type="match status" value="1"/>
</dbReference>